<feature type="region of interest" description="Disordered" evidence="1">
    <location>
        <begin position="27"/>
        <end position="77"/>
    </location>
</feature>
<proteinExistence type="predicted"/>
<sequence length="288" mass="28839">MAFETVVLSAIDPFQCREFSLTTGTLSHPAGHYHRRQAPTDPAVPSTPSSSSTSTSSSSSGSAGSSSSASSSSSSSSGGYSTAGFGASTAHSGADITYKGNVGNPWGSNIIEVSSGSADSYQHVLEISGQNTEPWTVVFWNKYGPDGQMTGWYGNSALTLTVNSGETKYVALADDSNGGFAAAPSSSGIPTDNAGGYASTWGEFDFSSAGNAGWSGFDVSAIAAQNAGLPVQGMKICDAASGTCSSITKDAATVDNAYTSAETDIGGIGGNIAGGGQVKLAVTLDYSA</sequence>
<dbReference type="GO" id="GO:0005576">
    <property type="term" value="C:extracellular region"/>
    <property type="evidence" value="ECO:0007669"/>
    <property type="project" value="InterPro"/>
</dbReference>
<dbReference type="AlphaFoldDB" id="A0A5M9MVA7"/>
<dbReference type="Pfam" id="PF25312">
    <property type="entry name" value="Allergen_Asp_f_4"/>
    <property type="match status" value="1"/>
</dbReference>
<comment type="caution">
    <text evidence="2">The sequence shown here is derived from an EMBL/GenBank/DDBJ whole genome shotgun (WGS) entry which is preliminary data.</text>
</comment>
<protein>
    <recommendedName>
        <fullName evidence="4">Allergen Asp f 4</fullName>
    </recommendedName>
</protein>
<evidence type="ECO:0000313" key="2">
    <source>
        <dbReference type="EMBL" id="KAA8649270.1"/>
    </source>
</evidence>
<dbReference type="OrthoDB" id="118256at2759"/>
<dbReference type="PANTHER" id="PTHR42039:SF1">
    <property type="entry name" value="PUTATIVE (AFU_ORTHOLOGUE AFUA_3G02940)-RELATED"/>
    <property type="match status" value="1"/>
</dbReference>
<name>A0A5M9MVA7_9EURO</name>
<evidence type="ECO:0008006" key="4">
    <source>
        <dbReference type="Google" id="ProtNLM"/>
    </source>
</evidence>
<dbReference type="GO" id="GO:0019863">
    <property type="term" value="F:IgE binding"/>
    <property type="evidence" value="ECO:0007669"/>
    <property type="project" value="InterPro"/>
</dbReference>
<dbReference type="GeneID" id="54327873"/>
<evidence type="ECO:0000313" key="3">
    <source>
        <dbReference type="Proteomes" id="UP000324241"/>
    </source>
</evidence>
<feature type="compositionally biased region" description="Low complexity" evidence="1">
    <location>
        <begin position="46"/>
        <end position="77"/>
    </location>
</feature>
<dbReference type="Proteomes" id="UP000324241">
    <property type="component" value="Unassembled WGS sequence"/>
</dbReference>
<gene>
    <name evidence="2" type="ORF">ATNIH1004_005171</name>
</gene>
<dbReference type="EMBL" id="QUQM01000003">
    <property type="protein sequence ID" value="KAA8649270.1"/>
    <property type="molecule type" value="Genomic_DNA"/>
</dbReference>
<accession>A0A5M9MVA7</accession>
<dbReference type="PANTHER" id="PTHR42039">
    <property type="entry name" value="PUTATIVE (AFU_ORTHOLOGUE AFUA_3G02940)-RELATED"/>
    <property type="match status" value="1"/>
</dbReference>
<dbReference type="RefSeq" id="XP_033428631.1">
    <property type="nucleotide sequence ID" value="XM_033569825.1"/>
</dbReference>
<evidence type="ECO:0000256" key="1">
    <source>
        <dbReference type="SAM" id="MobiDB-lite"/>
    </source>
</evidence>
<reference evidence="2 3" key="1">
    <citation type="submission" date="2019-08" db="EMBL/GenBank/DDBJ databases">
        <title>The genome sequence of a newly discovered highly antifungal drug resistant Aspergillus species, Aspergillus tanneri NIH 1004.</title>
        <authorList>
            <person name="Mounaud S."/>
            <person name="Singh I."/>
            <person name="Joardar V."/>
            <person name="Pakala S."/>
            <person name="Pakala S."/>
            <person name="Venepally P."/>
            <person name="Chung J.K."/>
            <person name="Losada L."/>
            <person name="Nierman W.C."/>
        </authorList>
    </citation>
    <scope>NUCLEOTIDE SEQUENCE [LARGE SCALE GENOMIC DNA]</scope>
    <source>
        <strain evidence="2 3">NIH1004</strain>
    </source>
</reference>
<dbReference type="VEuPathDB" id="FungiDB:EYZ11_005547"/>
<dbReference type="InterPro" id="IPR038903">
    <property type="entry name" value="Allergen_Asp_f_4"/>
</dbReference>
<organism evidence="2 3">
    <name type="scientific">Aspergillus tanneri</name>
    <dbReference type="NCBI Taxonomy" id="1220188"/>
    <lineage>
        <taxon>Eukaryota</taxon>
        <taxon>Fungi</taxon>
        <taxon>Dikarya</taxon>
        <taxon>Ascomycota</taxon>
        <taxon>Pezizomycotina</taxon>
        <taxon>Eurotiomycetes</taxon>
        <taxon>Eurotiomycetidae</taxon>
        <taxon>Eurotiales</taxon>
        <taxon>Aspergillaceae</taxon>
        <taxon>Aspergillus</taxon>
        <taxon>Aspergillus subgen. Circumdati</taxon>
    </lineage>
</organism>